<evidence type="ECO:0000256" key="2">
    <source>
        <dbReference type="SAM" id="SignalP"/>
    </source>
</evidence>
<proteinExistence type="predicted"/>
<name>A0A447IIM6_9RHOB</name>
<feature type="chain" id="PRO_5019090776" description="Flagellar hook-length control protein FliK" evidence="2">
    <location>
        <begin position="27"/>
        <end position="212"/>
    </location>
</feature>
<feature type="region of interest" description="Disordered" evidence="1">
    <location>
        <begin position="185"/>
        <end position="212"/>
    </location>
</feature>
<dbReference type="Proteomes" id="UP000270743">
    <property type="component" value="Unassembled WGS sequence"/>
</dbReference>
<dbReference type="EMBL" id="UZWE01000019">
    <property type="protein sequence ID" value="VDS07343.1"/>
    <property type="molecule type" value="Genomic_DNA"/>
</dbReference>
<gene>
    <name evidence="3" type="ORF">PARHAE_00518</name>
</gene>
<evidence type="ECO:0008006" key="5">
    <source>
        <dbReference type="Google" id="ProtNLM"/>
    </source>
</evidence>
<dbReference type="RefSeq" id="WP_126153053.1">
    <property type="nucleotide sequence ID" value="NZ_UZWE01000019.1"/>
</dbReference>
<dbReference type="OrthoDB" id="9950088at2"/>
<evidence type="ECO:0000256" key="1">
    <source>
        <dbReference type="SAM" id="MobiDB-lite"/>
    </source>
</evidence>
<protein>
    <recommendedName>
        <fullName evidence="5">Flagellar hook-length control protein FliK</fullName>
    </recommendedName>
</protein>
<keyword evidence="4" id="KW-1185">Reference proteome</keyword>
<reference evidence="3 4" key="1">
    <citation type="submission" date="2018-12" db="EMBL/GenBank/DDBJ databases">
        <authorList>
            <person name="Criscuolo A."/>
        </authorList>
    </citation>
    <scope>NUCLEOTIDE SEQUENCE [LARGE SCALE GENOMIC DNA]</scope>
    <source>
        <strain evidence="3">ACIP1116241</strain>
    </source>
</reference>
<sequence>MVLGILNPILKPLLNLAIPAATPAPASTPTPATTTSTVAVVQAAAASQQAVQQAAETPPVASASQSSPAVAQTEGVKFDLSDKALQLVEASAATQSTAPQAPAAQASAAATAPAPGSGWAFRPAAASVPATTEPLASVSETAADQPAETADPTEEDRARAWAIRGMEREQLLNLVDTLKVTPKADPAQKEVAEHAAAQPSVQAAPASQRGAA</sequence>
<dbReference type="AlphaFoldDB" id="A0A447IIM6"/>
<keyword evidence="2" id="KW-0732">Signal</keyword>
<organism evidence="3 4">
    <name type="scientific">Paracoccus haematequi</name>
    <dbReference type="NCBI Taxonomy" id="2491866"/>
    <lineage>
        <taxon>Bacteria</taxon>
        <taxon>Pseudomonadati</taxon>
        <taxon>Pseudomonadota</taxon>
        <taxon>Alphaproteobacteria</taxon>
        <taxon>Rhodobacterales</taxon>
        <taxon>Paracoccaceae</taxon>
        <taxon>Paracoccus</taxon>
    </lineage>
</organism>
<feature type="compositionally biased region" description="Low complexity" evidence="1">
    <location>
        <begin position="195"/>
        <end position="212"/>
    </location>
</feature>
<evidence type="ECO:0000313" key="3">
    <source>
        <dbReference type="EMBL" id="VDS07343.1"/>
    </source>
</evidence>
<feature type="region of interest" description="Disordered" evidence="1">
    <location>
        <begin position="126"/>
        <end position="157"/>
    </location>
</feature>
<evidence type="ECO:0000313" key="4">
    <source>
        <dbReference type="Proteomes" id="UP000270743"/>
    </source>
</evidence>
<accession>A0A447IIM6</accession>
<feature type="signal peptide" evidence="2">
    <location>
        <begin position="1"/>
        <end position="26"/>
    </location>
</feature>